<keyword evidence="1" id="KW-0472">Membrane</keyword>
<organism evidence="2 3">
    <name type="scientific">Bartonella birtlesii LL-WM9</name>
    <dbReference type="NCBI Taxonomy" id="1094552"/>
    <lineage>
        <taxon>Bacteria</taxon>
        <taxon>Pseudomonadati</taxon>
        <taxon>Pseudomonadota</taxon>
        <taxon>Alphaproteobacteria</taxon>
        <taxon>Hyphomicrobiales</taxon>
        <taxon>Bartonellaceae</taxon>
        <taxon>Bartonella</taxon>
    </lineage>
</organism>
<keyword evidence="3" id="KW-1185">Reference proteome</keyword>
<name>J0YQD6_9HYPH</name>
<protein>
    <submittedName>
        <fullName evidence="2">Uncharacterized protein</fullName>
    </submittedName>
</protein>
<gene>
    <name evidence="2" type="ORF">ME7_00658</name>
</gene>
<dbReference type="AlphaFoldDB" id="J0YQD6"/>
<sequence length="97" mass="11068">MIDRNYHTYEERMAAEKKEREQRNSIGKGILAILLALFIIWLIFGFFGSFFAKSPERLSHYNTTKSGQIIPSIKTDPNSTITVPYSYKGQGAPLSHE</sequence>
<keyword evidence="1" id="KW-0812">Transmembrane</keyword>
<comment type="caution">
    <text evidence="2">The sequence shown here is derived from an EMBL/GenBank/DDBJ whole genome shotgun (WGS) entry which is preliminary data.</text>
</comment>
<proteinExistence type="predicted"/>
<keyword evidence="1" id="KW-1133">Transmembrane helix</keyword>
<evidence type="ECO:0000313" key="3">
    <source>
        <dbReference type="Proteomes" id="UP000008748"/>
    </source>
</evidence>
<dbReference type="RefSeq" id="WP_006589586.1">
    <property type="nucleotide sequence ID" value="NZ_JH725076.1"/>
</dbReference>
<dbReference type="PATRIC" id="fig|1094552.3.peg.691"/>
<dbReference type="HOGENOM" id="CLU_157071_0_0_5"/>
<accession>J0YQD6</accession>
<reference evidence="2 3" key="1">
    <citation type="submission" date="2012-03" db="EMBL/GenBank/DDBJ databases">
        <title>The Genome Sequence of Bartonella birtlesii LL-WM9.</title>
        <authorList>
            <consortium name="The Broad Institute Genome Sequencing Platform"/>
            <consortium name="The Broad Institute Genome Sequencing Center for Infectious Disease"/>
            <person name="Feldgarden M."/>
            <person name="Kirby J."/>
            <person name="Kosoy M."/>
            <person name="Birtles R."/>
            <person name="Probert W.S."/>
            <person name="Chiaraviglio L."/>
            <person name="Young S.K."/>
            <person name="Zeng Q."/>
            <person name="Gargeya S."/>
            <person name="Fitzgerald M."/>
            <person name="Haas B."/>
            <person name="Abouelleil A."/>
            <person name="Alvarado L."/>
            <person name="Arachchi H.M."/>
            <person name="Berlin A."/>
            <person name="Chapman S.B."/>
            <person name="Gearin G."/>
            <person name="Goldberg J."/>
            <person name="Griggs A."/>
            <person name="Gujja S."/>
            <person name="Hansen M."/>
            <person name="Heiman D."/>
            <person name="Howarth C."/>
            <person name="Larimer J."/>
            <person name="Lui A."/>
            <person name="MacDonald P.J.P."/>
            <person name="McCowen C."/>
            <person name="Montmayeur A."/>
            <person name="Murphy C."/>
            <person name="Neiman D."/>
            <person name="Pearson M."/>
            <person name="Priest M."/>
            <person name="Roberts A."/>
            <person name="Saif S."/>
            <person name="Shea T."/>
            <person name="Sisk P."/>
            <person name="Stolte C."/>
            <person name="Sykes S."/>
            <person name="Wortman J."/>
            <person name="Nusbaum C."/>
            <person name="Birren B."/>
        </authorList>
    </citation>
    <scope>NUCLEOTIDE SEQUENCE [LARGE SCALE GENOMIC DNA]</scope>
    <source>
        <strain evidence="2 3">LL-WM9</strain>
    </source>
</reference>
<evidence type="ECO:0000313" key="2">
    <source>
        <dbReference type="EMBL" id="EJF76908.1"/>
    </source>
</evidence>
<dbReference type="Proteomes" id="UP000008748">
    <property type="component" value="Unassembled WGS sequence"/>
</dbReference>
<feature type="transmembrane region" description="Helical" evidence="1">
    <location>
        <begin position="30"/>
        <end position="52"/>
    </location>
</feature>
<evidence type="ECO:0000256" key="1">
    <source>
        <dbReference type="SAM" id="Phobius"/>
    </source>
</evidence>
<dbReference type="EMBL" id="AIMC01000010">
    <property type="protein sequence ID" value="EJF76908.1"/>
    <property type="molecule type" value="Genomic_DNA"/>
</dbReference>